<proteinExistence type="predicted"/>
<organism evidence="5 6">
    <name type="scientific">Cellulomonas carbonis T26</name>
    <dbReference type="NCBI Taxonomy" id="947969"/>
    <lineage>
        <taxon>Bacteria</taxon>
        <taxon>Bacillati</taxon>
        <taxon>Actinomycetota</taxon>
        <taxon>Actinomycetes</taxon>
        <taxon>Micrococcales</taxon>
        <taxon>Cellulomonadaceae</taxon>
        <taxon>Cellulomonas</taxon>
    </lineage>
</organism>
<dbReference type="EMBL" id="AXCY01000012">
    <property type="protein sequence ID" value="KGM11849.1"/>
    <property type="molecule type" value="Genomic_DNA"/>
</dbReference>
<protein>
    <submittedName>
        <fullName evidence="5">Histidine triad (HIT) protein</fullName>
    </submittedName>
</protein>
<dbReference type="Gene3D" id="3.30.428.10">
    <property type="entry name" value="HIT-like"/>
    <property type="match status" value="1"/>
</dbReference>
<feature type="domain" description="HIT" evidence="4">
    <location>
        <begin position="14"/>
        <end position="121"/>
    </location>
</feature>
<dbReference type="AlphaFoldDB" id="A0A0A0BXG8"/>
<accession>A0A0A0BXG8</accession>
<dbReference type="SUPFAM" id="SSF54197">
    <property type="entry name" value="HIT-like"/>
    <property type="match status" value="1"/>
</dbReference>
<dbReference type="PANTHER" id="PTHR23089">
    <property type="entry name" value="HISTIDINE TRIAD HIT PROTEIN"/>
    <property type="match status" value="1"/>
</dbReference>
<evidence type="ECO:0000313" key="6">
    <source>
        <dbReference type="Proteomes" id="UP000029839"/>
    </source>
</evidence>
<dbReference type="InterPro" id="IPR011146">
    <property type="entry name" value="HIT-like"/>
</dbReference>
<evidence type="ECO:0000256" key="3">
    <source>
        <dbReference type="PROSITE-ProRule" id="PRU00464"/>
    </source>
</evidence>
<dbReference type="InterPro" id="IPR036265">
    <property type="entry name" value="HIT-like_sf"/>
</dbReference>
<sequence length="121" mass="12697">MTPERSPLTAPDCLFCRLVAGDVPATLVASTDDAVAFRDIDPKAPVHVLVVPRDHHADVGQLAAADPALLASVVRLAHEVAEDECDGAFRLVFNTGSEAGQSVFHVHGHVIGGTRLGWSPA</sequence>
<feature type="short sequence motif" description="Histidine triad motif" evidence="2 3">
    <location>
        <begin position="105"/>
        <end position="109"/>
    </location>
</feature>
<dbReference type="InterPro" id="IPR001310">
    <property type="entry name" value="Histidine_triad_HIT"/>
</dbReference>
<dbReference type="Proteomes" id="UP000029839">
    <property type="component" value="Unassembled WGS sequence"/>
</dbReference>
<feature type="active site" description="Tele-AMP-histidine intermediate" evidence="1">
    <location>
        <position position="107"/>
    </location>
</feature>
<name>A0A0A0BXG8_9CELL</name>
<dbReference type="OrthoDB" id="9784774at2"/>
<reference evidence="5 6" key="1">
    <citation type="submission" date="2013-08" db="EMBL/GenBank/DDBJ databases">
        <title>Genome sequencing of Cellulomonas carbonis T26.</title>
        <authorList>
            <person name="Chen F."/>
            <person name="Li Y."/>
            <person name="Wang G."/>
        </authorList>
    </citation>
    <scope>NUCLEOTIDE SEQUENCE [LARGE SCALE GENOMIC DNA]</scope>
    <source>
        <strain evidence="5 6">T26</strain>
    </source>
</reference>
<evidence type="ECO:0000259" key="4">
    <source>
        <dbReference type="PROSITE" id="PS51084"/>
    </source>
</evidence>
<dbReference type="PROSITE" id="PS51084">
    <property type="entry name" value="HIT_2"/>
    <property type="match status" value="1"/>
</dbReference>
<gene>
    <name evidence="5" type="ORF">N868_04735</name>
</gene>
<evidence type="ECO:0000256" key="1">
    <source>
        <dbReference type="PIRSR" id="PIRSR601310-1"/>
    </source>
</evidence>
<evidence type="ECO:0000313" key="5">
    <source>
        <dbReference type="EMBL" id="KGM11849.1"/>
    </source>
</evidence>
<dbReference type="PRINTS" id="PR00332">
    <property type="entry name" value="HISTRIAD"/>
</dbReference>
<evidence type="ECO:0000256" key="2">
    <source>
        <dbReference type="PIRSR" id="PIRSR601310-3"/>
    </source>
</evidence>
<comment type="caution">
    <text evidence="5">The sequence shown here is derived from an EMBL/GenBank/DDBJ whole genome shotgun (WGS) entry which is preliminary data.</text>
</comment>
<keyword evidence="6" id="KW-1185">Reference proteome</keyword>
<dbReference type="RefSeq" id="WP_043603687.1">
    <property type="nucleotide sequence ID" value="NZ_AXCY01000012.1"/>
</dbReference>
<dbReference type="GO" id="GO:0003824">
    <property type="term" value="F:catalytic activity"/>
    <property type="evidence" value="ECO:0007669"/>
    <property type="project" value="InterPro"/>
</dbReference>
<reference evidence="5 6" key="2">
    <citation type="journal article" date="2015" name="Stand. Genomic Sci.">
        <title>Draft genome sequence of Cellulomonas carbonis T26(T) and comparative analysis of six Cellulomonas genomes.</title>
        <authorList>
            <person name="Zhuang W."/>
            <person name="Zhang S."/>
            <person name="Xia X."/>
            <person name="Wang G."/>
        </authorList>
    </citation>
    <scope>NUCLEOTIDE SEQUENCE [LARGE SCALE GENOMIC DNA]</scope>
    <source>
        <strain evidence="5 6">T26</strain>
    </source>
</reference>
<dbReference type="Pfam" id="PF01230">
    <property type="entry name" value="HIT"/>
    <property type="match status" value="1"/>
</dbReference>